<reference evidence="2 3" key="1">
    <citation type="journal article" date="2016" name="Nat. Commun.">
        <title>Thousands of microbial genomes shed light on interconnected biogeochemical processes in an aquifer system.</title>
        <authorList>
            <person name="Anantharaman K."/>
            <person name="Brown C.T."/>
            <person name="Hug L.A."/>
            <person name="Sharon I."/>
            <person name="Castelle C.J."/>
            <person name="Probst A.J."/>
            <person name="Thomas B.C."/>
            <person name="Singh A."/>
            <person name="Wilkins M.J."/>
            <person name="Karaoz U."/>
            <person name="Brodie E.L."/>
            <person name="Williams K.H."/>
            <person name="Hubbard S.S."/>
            <person name="Banfield J.F."/>
        </authorList>
    </citation>
    <scope>NUCLEOTIDE SEQUENCE [LARGE SCALE GENOMIC DNA]</scope>
</reference>
<gene>
    <name evidence="2" type="ORF">A3D25_02185</name>
</gene>
<feature type="transmembrane region" description="Helical" evidence="1">
    <location>
        <begin position="75"/>
        <end position="96"/>
    </location>
</feature>
<comment type="caution">
    <text evidence="2">The sequence shown here is derived from an EMBL/GenBank/DDBJ whole genome shotgun (WGS) entry which is preliminary data.</text>
</comment>
<feature type="transmembrane region" description="Helical" evidence="1">
    <location>
        <begin position="206"/>
        <end position="224"/>
    </location>
</feature>
<evidence type="ECO:0000313" key="3">
    <source>
        <dbReference type="Proteomes" id="UP000177328"/>
    </source>
</evidence>
<feature type="transmembrane region" description="Helical" evidence="1">
    <location>
        <begin position="102"/>
        <end position="119"/>
    </location>
</feature>
<dbReference type="Proteomes" id="UP000177328">
    <property type="component" value="Unassembled WGS sequence"/>
</dbReference>
<keyword evidence="1" id="KW-0472">Membrane</keyword>
<dbReference type="EMBL" id="MFDD01000002">
    <property type="protein sequence ID" value="OGE41311.1"/>
    <property type="molecule type" value="Genomic_DNA"/>
</dbReference>
<feature type="transmembrane region" description="Helical" evidence="1">
    <location>
        <begin position="157"/>
        <end position="174"/>
    </location>
</feature>
<feature type="transmembrane region" description="Helical" evidence="1">
    <location>
        <begin position="17"/>
        <end position="35"/>
    </location>
</feature>
<feature type="transmembrane region" description="Helical" evidence="1">
    <location>
        <begin position="418"/>
        <end position="438"/>
    </location>
</feature>
<keyword evidence="1" id="KW-1133">Transmembrane helix</keyword>
<feature type="transmembrane region" description="Helical" evidence="1">
    <location>
        <begin position="341"/>
        <end position="363"/>
    </location>
</feature>
<dbReference type="AlphaFoldDB" id="A0A1F5KL13"/>
<keyword evidence="1" id="KW-0812">Transmembrane</keyword>
<organism evidence="2 3">
    <name type="scientific">Candidatus Daviesbacteria bacterium RIFCSPHIGHO2_02_FULL_43_12</name>
    <dbReference type="NCBI Taxonomy" id="1797776"/>
    <lineage>
        <taxon>Bacteria</taxon>
        <taxon>Candidatus Daviesiibacteriota</taxon>
    </lineage>
</organism>
<feature type="transmembrane region" description="Helical" evidence="1">
    <location>
        <begin position="231"/>
        <end position="254"/>
    </location>
</feature>
<evidence type="ECO:0000256" key="1">
    <source>
        <dbReference type="SAM" id="Phobius"/>
    </source>
</evidence>
<sequence length="1170" mass="132725">MTLNIKKVFGQIVHSPHFLPISIILILGLTPLLWFKPGVIIAGHDAGLPLDPIIHFIDRLNTWTHRYGIGVDQSFALGGFFIHGLEALISSMGFSLVASQKIMFIVWFVLPGLSMYYLGLTLSADRKHQSAWLIASVFYMFNHFLLQAWFVAERTKFSIYIALPFVIAMFIKVYERKVSSLKAAILVGLVLFVFNGGGFIPLYGTLFVTWICAFLFFVLLDHSWETTKRFVSFSLLALVCGVLLGAFWFIPYLYSSVHSYATSLELVGGLDGVKGWITVISENATYANLFRLQGIQEWYVNPLHPYAATFLTNPFLILASFLLPVLAFSPIFFAKGRLKKYVLFFVILSLVSMIFSAGSQPPFGSFYFFLIDHLPGFAIFRTPFYKFASSLWLAYAILIGFAINYLFSKYLILSGRIWQMLGVGAVIFGIILYSYPFLNGIFFDYEKDTKTTRVAYPEYIDTFNKQVRQFVGKENRVLLLPELSSNLNIEAYNWGFWSLATVPSLLTEISFISNNASLEEPEKKLVLSVYTKLLARDPSWVKLASFLSIDGFVVRKDFFSTQAHYETVDPKEYEDALIESGLVTKKLETGQWTYYEYKDKGDQFYLTSLPVIVDGSVNDVDLLASLKEVSPNSVIVFTGYEEQSFKKIDQEFPQKYIIASAQCEKCDLRKSSLFLPGVDTFGIGSRFYKVVKTKEDQDLAKVTLTSDRLTALKEIVYKRFVGLRDMYFQKKNVLKKIEGIKEFNSYLDRLSSLLDEPNVGNEVIINEKIVDLGDELEQLSGYIDYLYSQLSNDSEEEVLYKTLKKTEALVAKTRHLGWMTSDSINKRYLIRVPLDGDYKFLLDKPSSNFGEAIVKQGTVNFEIDGIDATRGATLRADNKWIETDSFSLKKGVHKLTFNDGLTPNLLESQVSALKNTADSGFTITANGQEKCVDFLLPSDGDRNSLYNFEFTYQNITGNQEVSFYTAIGENKKSTLSNRGMVTLHPERYEQKYSQSVALKEGESAHIYLCSRIKRYSDILTVNKFTSVALRKITKPYIAFLGGTEPPSAAKVPYDTVKVSNSKNTIHINSDKPTIVVFSEKFDPLWKMYKTLPSDGFWTRYLPLRGQDNYNHFIANGVTNGWLVPAGDHYLNIEFMSQRIFNLSVVVSVVALVSTFLLLLFLKKGKNEKNI</sequence>
<name>A0A1F5KL13_9BACT</name>
<feature type="transmembrane region" description="Helical" evidence="1">
    <location>
        <begin position="1139"/>
        <end position="1161"/>
    </location>
</feature>
<protein>
    <submittedName>
        <fullName evidence="2">Uncharacterized protein</fullName>
    </submittedName>
</protein>
<proteinExistence type="predicted"/>
<feature type="transmembrane region" description="Helical" evidence="1">
    <location>
        <begin position="315"/>
        <end position="334"/>
    </location>
</feature>
<accession>A0A1F5KL13</accession>
<feature type="transmembrane region" description="Helical" evidence="1">
    <location>
        <begin position="383"/>
        <end position="406"/>
    </location>
</feature>
<evidence type="ECO:0000313" key="2">
    <source>
        <dbReference type="EMBL" id="OGE41311.1"/>
    </source>
</evidence>
<feature type="transmembrane region" description="Helical" evidence="1">
    <location>
        <begin position="131"/>
        <end position="151"/>
    </location>
</feature>